<comment type="caution">
    <text evidence="3">The sequence shown here is derived from an EMBL/GenBank/DDBJ whole genome shotgun (WGS) entry which is preliminary data.</text>
</comment>
<dbReference type="Gene3D" id="3.50.50.60">
    <property type="entry name" value="FAD/NAD(P)-binding domain"/>
    <property type="match status" value="1"/>
</dbReference>
<evidence type="ECO:0000259" key="2">
    <source>
        <dbReference type="Pfam" id="PF01266"/>
    </source>
</evidence>
<dbReference type="SUPFAM" id="SSF51905">
    <property type="entry name" value="FAD/NAD(P)-binding domain"/>
    <property type="match status" value="1"/>
</dbReference>
<evidence type="ECO:0000256" key="1">
    <source>
        <dbReference type="SAM" id="MobiDB-lite"/>
    </source>
</evidence>
<feature type="compositionally biased region" description="Polar residues" evidence="1">
    <location>
        <begin position="148"/>
        <end position="166"/>
    </location>
</feature>
<feature type="compositionally biased region" description="Low complexity" evidence="1">
    <location>
        <begin position="335"/>
        <end position="349"/>
    </location>
</feature>
<feature type="compositionally biased region" description="Pro residues" evidence="1">
    <location>
        <begin position="177"/>
        <end position="190"/>
    </location>
</feature>
<organism evidence="3 4">
    <name type="scientific">Humicola insolens</name>
    <name type="common">Soft-rot fungus</name>
    <dbReference type="NCBI Taxonomy" id="85995"/>
    <lineage>
        <taxon>Eukaryota</taxon>
        <taxon>Fungi</taxon>
        <taxon>Dikarya</taxon>
        <taxon>Ascomycota</taxon>
        <taxon>Pezizomycotina</taxon>
        <taxon>Sordariomycetes</taxon>
        <taxon>Sordariomycetidae</taxon>
        <taxon>Sordariales</taxon>
        <taxon>Chaetomiaceae</taxon>
        <taxon>Mycothermus</taxon>
    </lineage>
</organism>
<proteinExistence type="predicted"/>
<dbReference type="Pfam" id="PF01266">
    <property type="entry name" value="DAO"/>
    <property type="match status" value="1"/>
</dbReference>
<feature type="region of interest" description="Disordered" evidence="1">
    <location>
        <begin position="110"/>
        <end position="195"/>
    </location>
</feature>
<dbReference type="Proteomes" id="UP001583172">
    <property type="component" value="Unassembled WGS sequence"/>
</dbReference>
<evidence type="ECO:0000313" key="4">
    <source>
        <dbReference type="Proteomes" id="UP001583172"/>
    </source>
</evidence>
<accession>A0ABR3VGS9</accession>
<feature type="domain" description="FAD dependent oxidoreductase" evidence="2">
    <location>
        <begin position="387"/>
        <end position="644"/>
    </location>
</feature>
<dbReference type="EMBL" id="JAZGSY010000091">
    <property type="protein sequence ID" value="KAL1840994.1"/>
    <property type="molecule type" value="Genomic_DNA"/>
</dbReference>
<feature type="compositionally biased region" description="Low complexity" evidence="1">
    <location>
        <begin position="317"/>
        <end position="326"/>
    </location>
</feature>
<feature type="region of interest" description="Disordered" evidence="1">
    <location>
        <begin position="310"/>
        <end position="352"/>
    </location>
</feature>
<sequence>MPRIRYPRWNQPRQRVDPSTADFTRLRILADVASQQPYLPIPTAPTEEEEVYGLPYLSATADTTFPDDRESRPTSTPSTTAIPVACEEEVKDTIVVKPPPATPKKKLLITTSRKKVPSSYVPDRPLLRTNRRLQNRVVKSNPRARATTGKTTANEAESVKDTTSVNPGRRSRAPTATDPPSPPPPPPPPAAAAAAASSEVRCTTCETVGKVRCQVVKRDLYGGATGRNGGHTKAASYMSFLDHVEAVGLEGAKQIARLELANIKAVHAFAREHNIPCALHPCQTIDVIYSPTAWASAKAGVAAMRSAFQRNHPKPTPASEPESSTSGQHPVPTHPSSESEPPLNPPDLDVFPEGQYTLLTRTEVLSQFPVHDILPPWPPSSAPTPTEDETHIQGGVVYFAGSLSAYALTIGVLRECLRRGPGEFNLQTWTAATKLLQRGQHVVEADSGYPWEVHTPRGVVRAHRVVLATNGYTAALLSEFQGRILPVRGQVTAQRPGKALPEGGCLPTTYSFIYGSGYEYMVTQQRDTGARWPGDVVIGGGLMRTSEQGRDECGVTDDGAVNAQISEYLSEAALRYFGGADGSWGEDDPEGRVRREWTGIMGFSPDGFPFVGEVPGQEGLWVSGGFNGNGMVMCWMCARAVVDMMEGKDDETLREWFPEAWRLTKERMERRFEGETLV</sequence>
<dbReference type="InterPro" id="IPR036188">
    <property type="entry name" value="FAD/NAD-bd_sf"/>
</dbReference>
<dbReference type="InterPro" id="IPR006076">
    <property type="entry name" value="FAD-dep_OxRdtase"/>
</dbReference>
<protein>
    <recommendedName>
        <fullName evidence="2">FAD dependent oxidoreductase domain-containing protein</fullName>
    </recommendedName>
</protein>
<dbReference type="PANTHER" id="PTHR13847:SF284">
    <property type="entry name" value="FAD DEPENDENT OXIDOREDUCTASE DOMAIN-CONTAINING PROTEIN"/>
    <property type="match status" value="1"/>
</dbReference>
<evidence type="ECO:0000313" key="3">
    <source>
        <dbReference type="EMBL" id="KAL1840994.1"/>
    </source>
</evidence>
<dbReference type="Gene3D" id="3.30.9.10">
    <property type="entry name" value="D-Amino Acid Oxidase, subunit A, domain 2"/>
    <property type="match status" value="1"/>
</dbReference>
<gene>
    <name evidence="3" type="ORF">VTJ49DRAFT_7548</name>
</gene>
<keyword evidence="4" id="KW-1185">Reference proteome</keyword>
<dbReference type="PANTHER" id="PTHR13847">
    <property type="entry name" value="SARCOSINE DEHYDROGENASE-RELATED"/>
    <property type="match status" value="1"/>
</dbReference>
<name>A0ABR3VGS9_HUMIN</name>
<reference evidence="3 4" key="1">
    <citation type="journal article" date="2024" name="Commun. Biol.">
        <title>Comparative genomic analysis of thermophilic fungi reveals convergent evolutionary adaptations and gene losses.</title>
        <authorList>
            <person name="Steindorff A.S."/>
            <person name="Aguilar-Pontes M.V."/>
            <person name="Robinson A.J."/>
            <person name="Andreopoulos B."/>
            <person name="LaButti K."/>
            <person name="Kuo A."/>
            <person name="Mondo S."/>
            <person name="Riley R."/>
            <person name="Otillar R."/>
            <person name="Haridas S."/>
            <person name="Lipzen A."/>
            <person name="Grimwood J."/>
            <person name="Schmutz J."/>
            <person name="Clum A."/>
            <person name="Reid I.D."/>
            <person name="Moisan M.C."/>
            <person name="Butler G."/>
            <person name="Nguyen T.T.M."/>
            <person name="Dewar K."/>
            <person name="Conant G."/>
            <person name="Drula E."/>
            <person name="Henrissat B."/>
            <person name="Hansel C."/>
            <person name="Singer S."/>
            <person name="Hutchinson M.I."/>
            <person name="de Vries R.P."/>
            <person name="Natvig D.O."/>
            <person name="Powell A.J."/>
            <person name="Tsang A."/>
            <person name="Grigoriev I.V."/>
        </authorList>
    </citation>
    <scope>NUCLEOTIDE SEQUENCE [LARGE SCALE GENOMIC DNA]</scope>
    <source>
        <strain evidence="3 4">CBS 620.91</strain>
    </source>
</reference>